<dbReference type="EMBL" id="CYKH01002148">
    <property type="protein sequence ID" value="CUI15449.1"/>
    <property type="molecule type" value="Genomic_DNA"/>
</dbReference>
<dbReference type="GO" id="GO:0006890">
    <property type="term" value="P:retrograde vesicle-mediated transport, Golgi to endoplasmic reticulum"/>
    <property type="evidence" value="ECO:0007669"/>
    <property type="project" value="TreeGrafter"/>
</dbReference>
<keyword evidence="10" id="KW-1185">Reference proteome</keyword>
<proteinExistence type="inferred from homology"/>
<evidence type="ECO:0000313" key="10">
    <source>
        <dbReference type="Proteomes" id="UP000051952"/>
    </source>
</evidence>
<evidence type="ECO:0000256" key="1">
    <source>
        <dbReference type="ARBA" id="ARBA00004395"/>
    </source>
</evidence>
<dbReference type="InterPro" id="IPR019335">
    <property type="entry name" value="COG7"/>
</dbReference>
<feature type="non-terminal residue" evidence="9">
    <location>
        <position position="316"/>
    </location>
</feature>
<organism evidence="9 10">
    <name type="scientific">Bodo saltans</name>
    <name type="common">Flagellated protozoan</name>
    <dbReference type="NCBI Taxonomy" id="75058"/>
    <lineage>
        <taxon>Eukaryota</taxon>
        <taxon>Discoba</taxon>
        <taxon>Euglenozoa</taxon>
        <taxon>Kinetoplastea</taxon>
        <taxon>Metakinetoplastina</taxon>
        <taxon>Eubodonida</taxon>
        <taxon>Bodonidae</taxon>
        <taxon>Bodo</taxon>
    </lineage>
</organism>
<comment type="subcellular location">
    <subcellularLocation>
        <location evidence="1">Golgi apparatus membrane</location>
        <topology evidence="1">Peripheral membrane protein</topology>
    </subcellularLocation>
</comment>
<reference evidence="10" key="1">
    <citation type="submission" date="2015-09" db="EMBL/GenBank/DDBJ databases">
        <authorList>
            <consortium name="Pathogen Informatics"/>
        </authorList>
    </citation>
    <scope>NUCLEOTIDE SEQUENCE [LARGE SCALE GENOMIC DNA]</scope>
    <source>
        <strain evidence="10">Lake Konstanz</strain>
    </source>
</reference>
<evidence type="ECO:0000256" key="6">
    <source>
        <dbReference type="ARBA" id="ARBA00023034"/>
    </source>
</evidence>
<evidence type="ECO:0000256" key="4">
    <source>
        <dbReference type="ARBA" id="ARBA00022448"/>
    </source>
</evidence>
<dbReference type="VEuPathDB" id="TriTrypDB:BSAL_42430"/>
<evidence type="ECO:0000256" key="8">
    <source>
        <dbReference type="ARBA" id="ARBA00031345"/>
    </source>
</evidence>
<accession>A0A0S4KLS7</accession>
<keyword evidence="5" id="KW-0653">Protein transport</keyword>
<evidence type="ECO:0000256" key="3">
    <source>
        <dbReference type="ARBA" id="ARBA00020984"/>
    </source>
</evidence>
<dbReference type="Proteomes" id="UP000051952">
    <property type="component" value="Unassembled WGS sequence"/>
</dbReference>
<dbReference type="GO" id="GO:0007030">
    <property type="term" value="P:Golgi organization"/>
    <property type="evidence" value="ECO:0007669"/>
    <property type="project" value="TreeGrafter"/>
</dbReference>
<protein>
    <recommendedName>
        <fullName evidence="3">Conserved oligomeric Golgi complex subunit 7</fullName>
    </recommendedName>
    <alternativeName>
        <fullName evidence="8">Component of oligomeric Golgi complex 7</fullName>
    </alternativeName>
</protein>
<dbReference type="GO" id="GO:0017119">
    <property type="term" value="C:Golgi transport complex"/>
    <property type="evidence" value="ECO:0007669"/>
    <property type="project" value="InterPro"/>
</dbReference>
<gene>
    <name evidence="9" type="ORF">BSAL_42430</name>
</gene>
<dbReference type="OrthoDB" id="245173at2759"/>
<dbReference type="Pfam" id="PF10191">
    <property type="entry name" value="COG7"/>
    <property type="match status" value="1"/>
</dbReference>
<name>A0A0S4KLS7_BODSA</name>
<evidence type="ECO:0000256" key="2">
    <source>
        <dbReference type="ARBA" id="ARBA00005831"/>
    </source>
</evidence>
<evidence type="ECO:0000313" key="9">
    <source>
        <dbReference type="EMBL" id="CUI15449.1"/>
    </source>
</evidence>
<keyword evidence="6" id="KW-0333">Golgi apparatus</keyword>
<comment type="similarity">
    <text evidence="2">Belongs to the COG7 family.</text>
</comment>
<dbReference type="GO" id="GO:0000139">
    <property type="term" value="C:Golgi membrane"/>
    <property type="evidence" value="ECO:0007669"/>
    <property type="project" value="UniProtKB-SubCell"/>
</dbReference>
<sequence length="316" mass="34730">MALNIDTAGLASPKVDLKQWINETLRSQAAAGGASVSMDVHVGQLLTRLQLHQQETATSLEDMISQSVVRLPRVAMEVERMGKEARDLSDRLATTAKHAQAVVETAPTDAQTLQQLRKTKEKLNRCAKVLQKAKMLGLQLDELEAAASSRSSGNHGGNANPNEQHDMESITTSVAEVHESLREVQAVDPGFGTAMESRLRTLEGELQHNVERDCLDLMRRQDTARAPKLLTALRKIHRDEHVIQQYLAHVVQSRKAAILQDLKPVMNGNIGGDLSIAFAQHYRNFEKIYSKEAGYLCALYGVSQQPVGGPQNSSSI</sequence>
<keyword evidence="4" id="KW-0813">Transport</keyword>
<dbReference type="AlphaFoldDB" id="A0A0S4KLS7"/>
<evidence type="ECO:0000256" key="5">
    <source>
        <dbReference type="ARBA" id="ARBA00022927"/>
    </source>
</evidence>
<dbReference type="PANTHER" id="PTHR21443">
    <property type="entry name" value="CONSERVED OLIGOMERIC GOLGI COMPLEX COMPONENT 7"/>
    <property type="match status" value="1"/>
</dbReference>
<keyword evidence="7" id="KW-0472">Membrane</keyword>
<dbReference type="PANTHER" id="PTHR21443:SF0">
    <property type="entry name" value="CONSERVED OLIGOMERIC GOLGI COMPLEX SUBUNIT 7"/>
    <property type="match status" value="1"/>
</dbReference>
<evidence type="ECO:0000256" key="7">
    <source>
        <dbReference type="ARBA" id="ARBA00023136"/>
    </source>
</evidence>
<dbReference type="GO" id="GO:0006886">
    <property type="term" value="P:intracellular protein transport"/>
    <property type="evidence" value="ECO:0007669"/>
    <property type="project" value="InterPro"/>
</dbReference>